<organism evidence="1">
    <name type="scientific">Loa loa</name>
    <name type="common">Eye worm</name>
    <name type="synonym">Filaria loa</name>
    <dbReference type="NCBI Taxonomy" id="7209"/>
    <lineage>
        <taxon>Eukaryota</taxon>
        <taxon>Metazoa</taxon>
        <taxon>Ecdysozoa</taxon>
        <taxon>Nematoda</taxon>
        <taxon>Chromadorea</taxon>
        <taxon>Rhabditida</taxon>
        <taxon>Spirurina</taxon>
        <taxon>Spiruromorpha</taxon>
        <taxon>Filarioidea</taxon>
        <taxon>Onchocercidae</taxon>
        <taxon>Loa</taxon>
    </lineage>
</organism>
<proteinExistence type="predicted"/>
<dbReference type="GeneID" id="9941308"/>
<protein>
    <submittedName>
        <fullName evidence="1">Uncharacterized protein</fullName>
    </submittedName>
</protein>
<reference evidence="1" key="1">
    <citation type="submission" date="2012-04" db="EMBL/GenBank/DDBJ databases">
        <title>The Genome Sequence of Loa loa.</title>
        <authorList>
            <consortium name="The Broad Institute Genome Sequencing Platform"/>
            <consortium name="Broad Institute Genome Sequencing Center for Infectious Disease"/>
            <person name="Nutman T.B."/>
            <person name="Fink D.L."/>
            <person name="Russ C."/>
            <person name="Young S."/>
            <person name="Zeng Q."/>
            <person name="Gargeya S."/>
            <person name="Alvarado L."/>
            <person name="Berlin A."/>
            <person name="Chapman S.B."/>
            <person name="Chen Z."/>
            <person name="Freedman E."/>
            <person name="Gellesch M."/>
            <person name="Goldberg J."/>
            <person name="Griggs A."/>
            <person name="Gujja S."/>
            <person name="Heilman E.R."/>
            <person name="Heiman D."/>
            <person name="Howarth C."/>
            <person name="Mehta T."/>
            <person name="Neiman D."/>
            <person name="Pearson M."/>
            <person name="Roberts A."/>
            <person name="Saif S."/>
            <person name="Shea T."/>
            <person name="Shenoy N."/>
            <person name="Sisk P."/>
            <person name="Stolte C."/>
            <person name="Sykes S."/>
            <person name="White J."/>
            <person name="Yandava C."/>
            <person name="Haas B."/>
            <person name="Henn M.R."/>
            <person name="Nusbaum C."/>
            <person name="Birren B."/>
        </authorList>
    </citation>
    <scope>NUCLEOTIDE SEQUENCE [LARGE SCALE GENOMIC DNA]</scope>
</reference>
<accession>A0A1S0U3J6</accession>
<name>A0A1S0U3J6_LOALO</name>
<dbReference type="EMBL" id="JH712175">
    <property type="protein sequence ID" value="EFO24576.1"/>
    <property type="molecule type" value="Genomic_DNA"/>
</dbReference>
<dbReference type="AlphaFoldDB" id="A0A1S0U3J6"/>
<dbReference type="KEGG" id="loa:LOAG_03913"/>
<dbReference type="CTD" id="9941308"/>
<gene>
    <name evidence="1" type="ORF">LOAG_03913</name>
</gene>
<evidence type="ECO:0000313" key="1">
    <source>
        <dbReference type="EMBL" id="EFO24576.1"/>
    </source>
</evidence>
<dbReference type="RefSeq" id="XP_003139498.1">
    <property type="nucleotide sequence ID" value="XM_003139450.1"/>
</dbReference>
<dbReference type="InParanoid" id="A0A1S0U3J6"/>
<sequence length="121" mass="13928">MLILVIIKWYKALPQKEAGVLEHQYCQPKKQIGLSVFITAKENRDKFEPAIRIRISDLRVQLRKKRPKDSVRKEATERVKVAEKGSFSFLSYQKELEVFGDIAEKAVGQAIKFQGKELPAI</sequence>